<keyword evidence="11" id="KW-0406">Ion transport</keyword>
<dbReference type="PRINTS" id="PR00943">
    <property type="entry name" value="CUATPASE"/>
</dbReference>
<evidence type="ECO:0000256" key="11">
    <source>
        <dbReference type="ARBA" id="ARBA00023065"/>
    </source>
</evidence>
<dbReference type="PROSITE" id="PS00154">
    <property type="entry name" value="ATPASE_E1_E2"/>
    <property type="match status" value="1"/>
</dbReference>
<keyword evidence="12 13" id="KW-0472">Membrane</keyword>
<dbReference type="InterPro" id="IPR001757">
    <property type="entry name" value="P_typ_ATPase"/>
</dbReference>
<keyword evidence="3" id="KW-0813">Transport</keyword>
<dbReference type="Pfam" id="PF12156">
    <property type="entry name" value="ATPase-cat_bd"/>
    <property type="match status" value="1"/>
</dbReference>
<dbReference type="SUPFAM" id="SSF81653">
    <property type="entry name" value="Calcium ATPase, transduction domain A"/>
    <property type="match status" value="1"/>
</dbReference>
<evidence type="ECO:0000256" key="6">
    <source>
        <dbReference type="ARBA" id="ARBA00022692"/>
    </source>
</evidence>
<dbReference type="InterPro" id="IPR059000">
    <property type="entry name" value="ATPase_P-type_domA"/>
</dbReference>
<evidence type="ECO:0000259" key="15">
    <source>
        <dbReference type="Pfam" id="PF12156"/>
    </source>
</evidence>
<evidence type="ECO:0000256" key="13">
    <source>
        <dbReference type="SAM" id="Phobius"/>
    </source>
</evidence>
<evidence type="ECO:0000256" key="10">
    <source>
        <dbReference type="ARBA" id="ARBA00022989"/>
    </source>
</evidence>
<reference evidence="17" key="1">
    <citation type="submission" date="2017-01" db="EMBL/GenBank/DDBJ databases">
        <authorList>
            <person name="Varghese N."/>
            <person name="Submissions S."/>
        </authorList>
    </citation>
    <scope>NUCLEOTIDE SEQUENCE [LARGE SCALE GENOMIC DNA]</scope>
    <source>
        <strain evidence="17">DSM 21054</strain>
    </source>
</reference>
<evidence type="ECO:0000313" key="16">
    <source>
        <dbReference type="EMBL" id="SIS69519.1"/>
    </source>
</evidence>
<dbReference type="InterPro" id="IPR023214">
    <property type="entry name" value="HAD_sf"/>
</dbReference>
<dbReference type="InterPro" id="IPR008250">
    <property type="entry name" value="ATPase_P-typ_transduc_dom_A_sf"/>
</dbReference>
<dbReference type="OrthoDB" id="614385at2"/>
<comment type="subcellular location">
    <subcellularLocation>
        <location evidence="1">Cell membrane</location>
        <topology evidence="1">Multi-pass membrane protein</topology>
    </subcellularLocation>
</comment>
<keyword evidence="7" id="KW-0479">Metal-binding</keyword>
<dbReference type="PANTHER" id="PTHR43520">
    <property type="entry name" value="ATP7, ISOFORM B"/>
    <property type="match status" value="1"/>
</dbReference>
<feature type="transmembrane region" description="Helical" evidence="13">
    <location>
        <begin position="174"/>
        <end position="192"/>
    </location>
</feature>
<feature type="transmembrane region" description="Helical" evidence="13">
    <location>
        <begin position="423"/>
        <end position="441"/>
    </location>
</feature>
<dbReference type="NCBIfam" id="TIGR01494">
    <property type="entry name" value="ATPase_P-type"/>
    <property type="match status" value="1"/>
</dbReference>
<feature type="domain" description="P-type ATPase A" evidence="14">
    <location>
        <begin position="306"/>
        <end position="401"/>
    </location>
</feature>
<keyword evidence="9" id="KW-1278">Translocase</keyword>
<dbReference type="GO" id="GO:0005507">
    <property type="term" value="F:copper ion binding"/>
    <property type="evidence" value="ECO:0007669"/>
    <property type="project" value="TreeGrafter"/>
</dbReference>
<feature type="transmembrane region" description="Helical" evidence="13">
    <location>
        <begin position="238"/>
        <end position="256"/>
    </location>
</feature>
<feature type="transmembrane region" description="Helical" evidence="13">
    <location>
        <begin position="204"/>
        <end position="226"/>
    </location>
</feature>
<proteinExistence type="inferred from homology"/>
<evidence type="ECO:0000256" key="8">
    <source>
        <dbReference type="ARBA" id="ARBA00022842"/>
    </source>
</evidence>
<evidence type="ECO:0000313" key="17">
    <source>
        <dbReference type="Proteomes" id="UP000186917"/>
    </source>
</evidence>
<dbReference type="SUPFAM" id="SSF56784">
    <property type="entry name" value="HAD-like"/>
    <property type="match status" value="1"/>
</dbReference>
<comment type="similarity">
    <text evidence="2">Belongs to the cation transport ATPase (P-type) (TC 3.A.3) family. Type IB subfamily.</text>
</comment>
<evidence type="ECO:0000256" key="4">
    <source>
        <dbReference type="ARBA" id="ARBA00022475"/>
    </source>
</evidence>
<dbReference type="STRING" id="477680.SAMN05421788_101676"/>
<dbReference type="InterPro" id="IPR023299">
    <property type="entry name" value="ATPase_P-typ_cyto_dom_N"/>
</dbReference>
<keyword evidence="17" id="KW-1185">Reference proteome</keyword>
<dbReference type="Gene3D" id="3.40.50.1000">
    <property type="entry name" value="HAD superfamily/HAD-like"/>
    <property type="match status" value="1"/>
</dbReference>
<dbReference type="Pfam" id="PF00702">
    <property type="entry name" value="Hydrolase"/>
    <property type="match status" value="1"/>
</dbReference>
<organism evidence="16 17">
    <name type="scientific">Filimonas lacunae</name>
    <dbReference type="NCBI Taxonomy" id="477680"/>
    <lineage>
        <taxon>Bacteria</taxon>
        <taxon>Pseudomonadati</taxon>
        <taxon>Bacteroidota</taxon>
        <taxon>Chitinophagia</taxon>
        <taxon>Chitinophagales</taxon>
        <taxon>Chitinophagaceae</taxon>
        <taxon>Filimonas</taxon>
    </lineage>
</organism>
<dbReference type="GO" id="GO:0005524">
    <property type="term" value="F:ATP binding"/>
    <property type="evidence" value="ECO:0007669"/>
    <property type="project" value="InterPro"/>
</dbReference>
<dbReference type="EMBL" id="FTOR01000001">
    <property type="protein sequence ID" value="SIS69519.1"/>
    <property type="molecule type" value="Genomic_DNA"/>
</dbReference>
<evidence type="ECO:0000256" key="7">
    <source>
        <dbReference type="ARBA" id="ARBA00022723"/>
    </source>
</evidence>
<dbReference type="PRINTS" id="PR00119">
    <property type="entry name" value="CATATPASE"/>
</dbReference>
<feature type="transmembrane region" description="Helical" evidence="13">
    <location>
        <begin position="767"/>
        <end position="794"/>
    </location>
</feature>
<dbReference type="Pfam" id="PF00122">
    <property type="entry name" value="E1-E2_ATPase"/>
    <property type="match status" value="1"/>
</dbReference>
<keyword evidence="10 13" id="KW-1133">Transmembrane helix</keyword>
<dbReference type="Gene3D" id="3.30.70.100">
    <property type="match status" value="1"/>
</dbReference>
<dbReference type="RefSeq" id="WP_076375646.1">
    <property type="nucleotide sequence ID" value="NZ_AP017422.1"/>
</dbReference>
<evidence type="ECO:0000256" key="2">
    <source>
        <dbReference type="ARBA" id="ARBA00006024"/>
    </source>
</evidence>
<feature type="transmembrane region" description="Helical" evidence="13">
    <location>
        <begin position="447"/>
        <end position="466"/>
    </location>
</feature>
<dbReference type="AlphaFoldDB" id="A0A1N7L6P0"/>
<keyword evidence="4" id="KW-1003">Cell membrane</keyword>
<name>A0A1N7L6P0_9BACT</name>
<sequence>MASIEIKTACFHCGEDCSDKPVMSFGKQFCCDGCSMVYNILQRNGMCDYYDISNNPGVNQRQPVRQNKFQFLDDEKVSRSIISFENDDRTFVTFYLPQIHCSSCLWLLENLHRLQPAIISSKVNFPSKEVEIFFDHHKLTLRQVAELLTSVGYEPYISLKQFAADKPKSDNSKIYKLGVAGFCFANIMLLSFPEYLGIDVHEQYLVNVFRGINLLLSLPVFFYSALEFYKSAWKGLKHGFLNIDTPIVLAILVTFGRSVYEVLSGTGGGYFDSMSGIVLFMLIGRVLQDKTYDRLNFERDYTSYFPIAVTRMLDGAEETVMLPDIHLDDTLLIHNEELIPADGIITRGKAYIDYSFVTGESVPVVKEVGEIVYAGGKQVGGNIELMVIKEVAQSYLTRLWNREEWQKKKADEERSFVHLLSRYFTWILFTIAFGAAVYWYMHDAAKIWSAVTAVLIVACPCALLLSNTFTNGNILRLLGRQQLYLRNAQVIEEIANADHIVFDKTGTLTEAHNSEIEYKGRELTLDLKVKIASLAAQSNHPMSKALVRWANTRRKKQVLGFKEIPGAGIEGIVDNDLIAIGSRKFVCNDLAGVEKTATMYVSIEDKVWGCFMVRNRYRTEVPELLEHLQKIYPVTILSGDNDAEQRYLSGLLVRGSYVLFNQGPEDKLKVIERLQEEGKRVMMIGDGLNDAGALKQADVGIAVTEDSNCFTPACDAILEAKQLTTLGRIIRLCRVNKKVVMAAFVVSIVYNIVGLSFAVQAKLSPMIAAILMPSSSLTIMLLTFGVSNIAAYLLRLKGKPAGIK</sequence>
<dbReference type="GO" id="GO:0005886">
    <property type="term" value="C:plasma membrane"/>
    <property type="evidence" value="ECO:0007669"/>
    <property type="project" value="UniProtKB-SubCell"/>
</dbReference>
<accession>A0A1N7L6P0</accession>
<keyword evidence="8" id="KW-0460">Magnesium</keyword>
<feature type="transmembrane region" description="Helical" evidence="13">
    <location>
        <begin position="739"/>
        <end position="761"/>
    </location>
</feature>
<feature type="domain" description="Putative metal-binding" evidence="15">
    <location>
        <begin position="9"/>
        <end position="83"/>
    </location>
</feature>
<evidence type="ECO:0000259" key="14">
    <source>
        <dbReference type="Pfam" id="PF00122"/>
    </source>
</evidence>
<dbReference type="PANTHER" id="PTHR43520:SF5">
    <property type="entry name" value="CATION-TRANSPORTING P-TYPE ATPASE-RELATED"/>
    <property type="match status" value="1"/>
</dbReference>
<dbReference type="GO" id="GO:0016887">
    <property type="term" value="F:ATP hydrolysis activity"/>
    <property type="evidence" value="ECO:0007669"/>
    <property type="project" value="InterPro"/>
</dbReference>
<gene>
    <name evidence="16" type="ORF">SAMN05421788_101676</name>
</gene>
<evidence type="ECO:0000256" key="5">
    <source>
        <dbReference type="ARBA" id="ARBA00022553"/>
    </source>
</evidence>
<dbReference type="Gene3D" id="3.40.1110.10">
    <property type="entry name" value="Calcium-transporting ATPase, cytoplasmic domain N"/>
    <property type="match status" value="1"/>
</dbReference>
<dbReference type="Gene3D" id="2.70.150.10">
    <property type="entry name" value="Calcium-transporting ATPase, cytoplasmic transduction domain A"/>
    <property type="match status" value="1"/>
</dbReference>
<evidence type="ECO:0000256" key="3">
    <source>
        <dbReference type="ARBA" id="ARBA00022448"/>
    </source>
</evidence>
<dbReference type="InterPro" id="IPR018303">
    <property type="entry name" value="ATPase_P-typ_P_site"/>
</dbReference>
<dbReference type="GO" id="GO:0055070">
    <property type="term" value="P:copper ion homeostasis"/>
    <property type="evidence" value="ECO:0007669"/>
    <property type="project" value="TreeGrafter"/>
</dbReference>
<evidence type="ECO:0000256" key="9">
    <source>
        <dbReference type="ARBA" id="ARBA00022967"/>
    </source>
</evidence>
<keyword evidence="6 13" id="KW-0812">Transmembrane</keyword>
<dbReference type="Proteomes" id="UP000186917">
    <property type="component" value="Unassembled WGS sequence"/>
</dbReference>
<protein>
    <submittedName>
        <fullName evidence="16">Cu+-exporting ATPase</fullName>
    </submittedName>
</protein>
<dbReference type="GO" id="GO:0043682">
    <property type="term" value="F:P-type divalent copper transporter activity"/>
    <property type="evidence" value="ECO:0007669"/>
    <property type="project" value="TreeGrafter"/>
</dbReference>
<keyword evidence="5" id="KW-0597">Phosphoprotein</keyword>
<dbReference type="SUPFAM" id="SSF55008">
    <property type="entry name" value="HMA, heavy metal-associated domain"/>
    <property type="match status" value="1"/>
</dbReference>
<dbReference type="InterPro" id="IPR036412">
    <property type="entry name" value="HAD-like_sf"/>
</dbReference>
<evidence type="ECO:0000256" key="12">
    <source>
        <dbReference type="ARBA" id="ARBA00023136"/>
    </source>
</evidence>
<feature type="transmembrane region" description="Helical" evidence="13">
    <location>
        <begin position="268"/>
        <end position="287"/>
    </location>
</feature>
<evidence type="ECO:0000256" key="1">
    <source>
        <dbReference type="ARBA" id="ARBA00004651"/>
    </source>
</evidence>
<dbReference type="InterPro" id="IPR036163">
    <property type="entry name" value="HMA_dom_sf"/>
</dbReference>
<dbReference type="InterPro" id="IPR021993">
    <property type="entry name" value="ATPase-cat-bd"/>
</dbReference>